<dbReference type="EMBL" id="CP062222">
    <property type="protein sequence ID" value="QTC92359.1"/>
    <property type="molecule type" value="Genomic_DNA"/>
</dbReference>
<keyword evidence="1" id="KW-0472">Membrane</keyword>
<gene>
    <name evidence="2" type="ORF">IFJ75_05570</name>
</gene>
<evidence type="ECO:0000313" key="2">
    <source>
        <dbReference type="EMBL" id="QTC92359.1"/>
    </source>
</evidence>
<keyword evidence="1" id="KW-0812">Transmembrane</keyword>
<feature type="transmembrane region" description="Helical" evidence="1">
    <location>
        <begin position="86"/>
        <end position="106"/>
    </location>
</feature>
<dbReference type="Pfam" id="PF20587">
    <property type="entry name" value="DUF6789"/>
    <property type="match status" value="1"/>
</dbReference>
<keyword evidence="3" id="KW-1185">Reference proteome</keyword>
<dbReference type="Proteomes" id="UP000663918">
    <property type="component" value="Chromosome"/>
</dbReference>
<name>A0A975C4K5_9CAUL</name>
<dbReference type="KEGG" id="bgoe:IFJ75_05570"/>
<dbReference type="InterPro" id="IPR046739">
    <property type="entry name" value="DUF6789"/>
</dbReference>
<proteinExistence type="predicted"/>
<organism evidence="2 3">
    <name type="scientific">Brevundimonas goettingensis</name>
    <dbReference type="NCBI Taxonomy" id="2774190"/>
    <lineage>
        <taxon>Bacteria</taxon>
        <taxon>Pseudomonadati</taxon>
        <taxon>Pseudomonadota</taxon>
        <taxon>Alphaproteobacteria</taxon>
        <taxon>Caulobacterales</taxon>
        <taxon>Caulobacteraceae</taxon>
        <taxon>Brevundimonas</taxon>
    </lineage>
</organism>
<evidence type="ECO:0000313" key="3">
    <source>
        <dbReference type="Proteomes" id="UP000663918"/>
    </source>
</evidence>
<reference evidence="2" key="1">
    <citation type="submission" date="2020-09" db="EMBL/GenBank/DDBJ databases">
        <title>Brevundimonas sp. LVF2 isolated from a puddle in Goettingen, Germany.</title>
        <authorList>
            <person name="Friedrich I."/>
            <person name="Klassen A."/>
            <person name="Hannes N."/>
            <person name="Schneider D."/>
            <person name="Hertel R."/>
            <person name="Daniel R."/>
        </authorList>
    </citation>
    <scope>NUCLEOTIDE SEQUENCE</scope>
    <source>
        <strain evidence="2">LVF2</strain>
    </source>
</reference>
<dbReference type="AlphaFoldDB" id="A0A975C4K5"/>
<accession>A0A975C4K5</accession>
<keyword evidence="1" id="KW-1133">Transmembrane helix</keyword>
<sequence>MMSRVKKGLVAGLAATVVVFVLEGINQFAGPWFTPSFPAIVASMIGMDGNVAVGWIAHFLMGTVVLGPLFGILCPRLPTDTQATKGIAFSVGAFVIMMTGVFLFGGPSTFAGDAGFGVVAWLLITNVVFGIVLGLVYGELVTREKKAAKLMSAGGIPAH</sequence>
<feature type="transmembrane region" description="Helical" evidence="1">
    <location>
        <begin position="118"/>
        <end position="141"/>
    </location>
</feature>
<evidence type="ECO:0000256" key="1">
    <source>
        <dbReference type="SAM" id="Phobius"/>
    </source>
</evidence>
<feature type="transmembrane region" description="Helical" evidence="1">
    <location>
        <begin position="52"/>
        <end position="74"/>
    </location>
</feature>
<protein>
    <submittedName>
        <fullName evidence="2">Uncharacterized protein</fullName>
    </submittedName>
</protein>